<dbReference type="SUPFAM" id="SSF56322">
    <property type="entry name" value="ADC synthase"/>
    <property type="match status" value="1"/>
</dbReference>
<dbReference type="EMBL" id="JACSQJ010000001">
    <property type="protein sequence ID" value="MBD7987058.1"/>
    <property type="molecule type" value="Genomic_DNA"/>
</dbReference>
<comment type="caution">
    <text evidence="3">The sequence shown here is derived from an EMBL/GenBank/DDBJ whole genome shotgun (WGS) entry which is preliminary data.</text>
</comment>
<reference evidence="3 4" key="1">
    <citation type="submission" date="2020-08" db="EMBL/GenBank/DDBJ databases">
        <title>A Genomic Blueprint of the Chicken Gut Microbiome.</title>
        <authorList>
            <person name="Gilroy R."/>
            <person name="Ravi A."/>
            <person name="Getino M."/>
            <person name="Pursley I."/>
            <person name="Horton D.L."/>
            <person name="Alikhan N.-F."/>
            <person name="Baker D."/>
            <person name="Gharbi K."/>
            <person name="Hall N."/>
            <person name="Watson M."/>
            <person name="Adriaenssens E.M."/>
            <person name="Foster-Nyarko E."/>
            <person name="Jarju S."/>
            <person name="Secka A."/>
            <person name="Antonio M."/>
            <person name="Oren A."/>
            <person name="Chaudhuri R."/>
            <person name="La Ragione R.M."/>
            <person name="Hildebrand F."/>
            <person name="Pallen M.J."/>
        </authorList>
    </citation>
    <scope>NUCLEOTIDE SEQUENCE [LARGE SCALE GENOMIC DNA]</scope>
    <source>
        <strain evidence="3 4">Sa2BVA3</strain>
    </source>
</reference>
<protein>
    <submittedName>
        <fullName evidence="3">Chorismate-binding protein</fullName>
    </submittedName>
</protein>
<proteinExistence type="predicted"/>
<dbReference type="Gene3D" id="3.60.120.10">
    <property type="entry name" value="Anthranilate synthase"/>
    <property type="match status" value="1"/>
</dbReference>
<sequence length="512" mass="53647">MTHVRALAHGFDLLALQQRAPARYPLLLESVASGTAHGRWDMLLAADGGRLVLGRDGRVLREGVAAGDAGIGGIDAAEADDSVPGRDAAPPGRHAVDHDFLDALDADWRVLRRPADASPWPFQGGWALLLGYELAAQVEPVLRLPAAPGALPVAVACRCPAAVLRDCVSGEMVAVAEDGAEVLLQALLDDVAMLLQPVPAGAGGTASARDAPVPSAQAGAMAGAGEAAGPTDDARWPRLLECAEAPGEAYTAAVSRALDYIRAGDVFQVNLSRGWQARFDAPLAPAALYERLRRANPAPFAGLFDLGEAGAVVSASPERLVSVRGDLVETRPIAGTRPRLPGDDDAGRIRELIGHAKERAEHVMLVDLERNDLGRVCRGGSVEVDELMVVESYAHVHHIVSNVRGRLRDDATPGAVLRAVFPGGTITGAPKVRCMEIIAELEGVGRGAYTGAMGWLDRSGDLDLNILIRSAEVAGDTLRFRTGAGIVADSDPAHELDETRAKARGMLQAIGA</sequence>
<feature type="domain" description="Chorismate-utilising enzyme C-terminal" evidence="2">
    <location>
        <begin position="248"/>
        <end position="502"/>
    </location>
</feature>
<organism evidence="3 4">
    <name type="scientific">Luteimonas colneyensis</name>
    <dbReference type="NCBI Taxonomy" id="2762230"/>
    <lineage>
        <taxon>Bacteria</taxon>
        <taxon>Pseudomonadati</taxon>
        <taxon>Pseudomonadota</taxon>
        <taxon>Gammaproteobacteria</taxon>
        <taxon>Lysobacterales</taxon>
        <taxon>Lysobacteraceae</taxon>
        <taxon>Luteimonas</taxon>
    </lineage>
</organism>
<dbReference type="InterPro" id="IPR005801">
    <property type="entry name" value="ADC_synthase"/>
</dbReference>
<accession>A0ABR8UH18</accession>
<evidence type="ECO:0000313" key="3">
    <source>
        <dbReference type="EMBL" id="MBD7987058.1"/>
    </source>
</evidence>
<dbReference type="InterPro" id="IPR019999">
    <property type="entry name" value="Anth_synth_I-like"/>
</dbReference>
<dbReference type="InterPro" id="IPR015890">
    <property type="entry name" value="Chorismate_C"/>
</dbReference>
<dbReference type="PANTHER" id="PTHR11236:SF9">
    <property type="entry name" value="ANTHRANILATE SYNTHASE COMPONENT 1"/>
    <property type="match status" value="1"/>
</dbReference>
<gene>
    <name evidence="3" type="ORF">H9645_03325</name>
</gene>
<dbReference type="Pfam" id="PF00425">
    <property type="entry name" value="Chorismate_bind"/>
    <property type="match status" value="1"/>
</dbReference>
<evidence type="ECO:0000313" key="4">
    <source>
        <dbReference type="Proteomes" id="UP000647183"/>
    </source>
</evidence>
<keyword evidence="4" id="KW-1185">Reference proteome</keyword>
<dbReference type="PANTHER" id="PTHR11236">
    <property type="entry name" value="AMINOBENZOATE/ANTHRANILATE SYNTHASE"/>
    <property type="match status" value="1"/>
</dbReference>
<dbReference type="Proteomes" id="UP000647183">
    <property type="component" value="Unassembled WGS sequence"/>
</dbReference>
<feature type="compositionally biased region" description="Low complexity" evidence="1">
    <location>
        <begin position="216"/>
        <end position="229"/>
    </location>
</feature>
<dbReference type="PRINTS" id="PR00095">
    <property type="entry name" value="ANTSNTHASEI"/>
</dbReference>
<feature type="region of interest" description="Disordered" evidence="1">
    <location>
        <begin position="205"/>
        <end position="230"/>
    </location>
</feature>
<evidence type="ECO:0000256" key="1">
    <source>
        <dbReference type="SAM" id="MobiDB-lite"/>
    </source>
</evidence>
<evidence type="ECO:0000259" key="2">
    <source>
        <dbReference type="Pfam" id="PF00425"/>
    </source>
</evidence>
<name>A0ABR8UH18_9GAMM</name>